<accession>A0A8D8M1T2</accession>
<reference evidence="1" key="1">
    <citation type="submission" date="2021-05" db="EMBL/GenBank/DDBJ databases">
        <authorList>
            <person name="Alioto T."/>
            <person name="Alioto T."/>
            <person name="Gomez Garrido J."/>
        </authorList>
    </citation>
    <scope>NUCLEOTIDE SEQUENCE</scope>
</reference>
<sequence length="114" mass="13329">MLFVCLIARKKSTFSNRKKVRSFGFTFENFSIADQCDQEIETFLETKIRTCFINSTMFFSEQLTFSHLLFLSLISGMIRPWNIKFPLSNPLKTLLFYLLTMNNTDCLTVRNADS</sequence>
<protein>
    <submittedName>
        <fullName evidence="1">Uncharacterized protein</fullName>
    </submittedName>
</protein>
<dbReference type="AlphaFoldDB" id="A0A8D8M1T2"/>
<dbReference type="EMBL" id="HBUF01032156">
    <property type="protein sequence ID" value="CAG6615196.1"/>
    <property type="molecule type" value="Transcribed_RNA"/>
</dbReference>
<organism evidence="1">
    <name type="scientific">Cacopsylla melanoneura</name>
    <dbReference type="NCBI Taxonomy" id="428564"/>
    <lineage>
        <taxon>Eukaryota</taxon>
        <taxon>Metazoa</taxon>
        <taxon>Ecdysozoa</taxon>
        <taxon>Arthropoda</taxon>
        <taxon>Hexapoda</taxon>
        <taxon>Insecta</taxon>
        <taxon>Pterygota</taxon>
        <taxon>Neoptera</taxon>
        <taxon>Paraneoptera</taxon>
        <taxon>Hemiptera</taxon>
        <taxon>Sternorrhyncha</taxon>
        <taxon>Psylloidea</taxon>
        <taxon>Psyllidae</taxon>
        <taxon>Psyllinae</taxon>
        <taxon>Cacopsylla</taxon>
    </lineage>
</organism>
<evidence type="ECO:0000313" key="1">
    <source>
        <dbReference type="EMBL" id="CAG6615196.1"/>
    </source>
</evidence>
<proteinExistence type="predicted"/>
<name>A0A8D8M1T2_9HEMI</name>